<feature type="domain" description="Alpha/beta hydrolase fold-3" evidence="2">
    <location>
        <begin position="41"/>
        <end position="188"/>
    </location>
</feature>
<comment type="caution">
    <text evidence="3">The sequence shown here is derived from an EMBL/GenBank/DDBJ whole genome shotgun (WGS) entry which is preliminary data.</text>
</comment>
<proteinExistence type="predicted"/>
<keyword evidence="1 3" id="KW-0378">Hydrolase</keyword>
<dbReference type="PRINTS" id="PR00111">
    <property type="entry name" value="ABHYDROLASE"/>
</dbReference>
<accession>A0ABR1F975</accession>
<dbReference type="PANTHER" id="PTHR48081:SF3">
    <property type="entry name" value="ALPHA_BETA HYDROLASE FOLD-3 DOMAIN-CONTAINING PROTEIN"/>
    <property type="match status" value="1"/>
</dbReference>
<evidence type="ECO:0000256" key="1">
    <source>
        <dbReference type="ARBA" id="ARBA00022801"/>
    </source>
</evidence>
<dbReference type="GO" id="GO:0016787">
    <property type="term" value="F:hydrolase activity"/>
    <property type="evidence" value="ECO:0007669"/>
    <property type="project" value="UniProtKB-KW"/>
</dbReference>
<gene>
    <name evidence="3" type="ORF">BZA70DRAFT_134380</name>
</gene>
<dbReference type="InterPro" id="IPR013094">
    <property type="entry name" value="AB_hydrolase_3"/>
</dbReference>
<evidence type="ECO:0000259" key="2">
    <source>
        <dbReference type="Pfam" id="PF07859"/>
    </source>
</evidence>
<organism evidence="3 4">
    <name type="scientific">Myxozyma melibiosi</name>
    <dbReference type="NCBI Taxonomy" id="54550"/>
    <lineage>
        <taxon>Eukaryota</taxon>
        <taxon>Fungi</taxon>
        <taxon>Dikarya</taxon>
        <taxon>Ascomycota</taxon>
        <taxon>Saccharomycotina</taxon>
        <taxon>Lipomycetes</taxon>
        <taxon>Lipomycetales</taxon>
        <taxon>Lipomycetaceae</taxon>
        <taxon>Myxozyma</taxon>
    </lineage>
</organism>
<dbReference type="PANTHER" id="PTHR48081">
    <property type="entry name" value="AB HYDROLASE SUPERFAMILY PROTEIN C4A8.06C"/>
    <property type="match status" value="1"/>
</dbReference>
<keyword evidence="4" id="KW-1185">Reference proteome</keyword>
<evidence type="ECO:0000313" key="4">
    <source>
        <dbReference type="Proteomes" id="UP001498771"/>
    </source>
</evidence>
<dbReference type="Gene3D" id="3.40.50.1820">
    <property type="entry name" value="alpha/beta hydrolase"/>
    <property type="match status" value="1"/>
</dbReference>
<name>A0ABR1F975_9ASCO</name>
<dbReference type="Proteomes" id="UP001498771">
    <property type="component" value="Unassembled WGS sequence"/>
</dbReference>
<dbReference type="GeneID" id="90035094"/>
<evidence type="ECO:0000313" key="3">
    <source>
        <dbReference type="EMBL" id="KAK7206392.1"/>
    </source>
</evidence>
<dbReference type="InterPro" id="IPR029058">
    <property type="entry name" value="AB_hydrolase_fold"/>
</dbReference>
<dbReference type="SUPFAM" id="SSF53474">
    <property type="entry name" value="alpha/beta-Hydrolases"/>
    <property type="match status" value="1"/>
</dbReference>
<dbReference type="EMBL" id="JBBJBU010000003">
    <property type="protein sequence ID" value="KAK7206392.1"/>
    <property type="molecule type" value="Genomic_DNA"/>
</dbReference>
<dbReference type="InterPro" id="IPR050300">
    <property type="entry name" value="GDXG_lipolytic_enzyme"/>
</dbReference>
<dbReference type="RefSeq" id="XP_064769425.1">
    <property type="nucleotide sequence ID" value="XM_064909582.1"/>
</dbReference>
<dbReference type="InterPro" id="IPR000073">
    <property type="entry name" value="AB_hydrolase_1"/>
</dbReference>
<dbReference type="Pfam" id="PF07859">
    <property type="entry name" value="Abhydrolase_3"/>
    <property type="match status" value="1"/>
</dbReference>
<sequence length="309" mass="34692">MGKLDAFDITSYAYKTVKKTPIYTDVLIPKDVPEGPRPILIRLHGGFLITGSRKQEDWFGLWVSQLASTNGAIFIQPDYRLMPEATGVEILSDIDDFYTWFTTELPGVLAKVAPKVTADYDRVVVVGESAGGYLSLQFALDHKDKLRAAISIYPMTDMRDPWYTQDFPKKMAGAPLHPESLIDEYLAAKTEDTVVVDDISEKRVGLMFSIVQHGKFLDLIGPQDERLFLDDRVKKGETFPPLFVIHGETDSSVPFQGTDDLLKLAKEKDAGLEVCFTHPDVEHGFDSNYSLDNPLLAEGVKFVVEKWLR</sequence>
<protein>
    <submittedName>
        <fullName evidence="3">Alpha/Beta hydrolase protein</fullName>
    </submittedName>
</protein>
<reference evidence="3 4" key="1">
    <citation type="submission" date="2024-03" db="EMBL/GenBank/DDBJ databases">
        <title>Genome-scale model development and genomic sequencing of the oleaginous clade Lipomyces.</title>
        <authorList>
            <consortium name="Lawrence Berkeley National Laboratory"/>
            <person name="Czajka J.J."/>
            <person name="Han Y."/>
            <person name="Kim J."/>
            <person name="Mondo S.J."/>
            <person name="Hofstad B.A."/>
            <person name="Robles A."/>
            <person name="Haridas S."/>
            <person name="Riley R."/>
            <person name="LaButti K."/>
            <person name="Pangilinan J."/>
            <person name="Andreopoulos W."/>
            <person name="Lipzen A."/>
            <person name="Yan J."/>
            <person name="Wang M."/>
            <person name="Ng V."/>
            <person name="Grigoriev I.V."/>
            <person name="Spatafora J.W."/>
            <person name="Magnuson J.K."/>
            <person name="Baker S.E."/>
            <person name="Pomraning K.R."/>
        </authorList>
    </citation>
    <scope>NUCLEOTIDE SEQUENCE [LARGE SCALE GENOMIC DNA]</scope>
    <source>
        <strain evidence="3 4">Phaff 52-87</strain>
    </source>
</reference>